<evidence type="ECO:0000256" key="2">
    <source>
        <dbReference type="SAM" id="Phobius"/>
    </source>
</evidence>
<gene>
    <name evidence="3" type="ORF">GCM10014715_01570</name>
</gene>
<evidence type="ECO:0000313" key="4">
    <source>
        <dbReference type="Proteomes" id="UP000641386"/>
    </source>
</evidence>
<keyword evidence="2" id="KW-0472">Membrane</keyword>
<keyword evidence="4" id="KW-1185">Reference proteome</keyword>
<evidence type="ECO:0000313" key="3">
    <source>
        <dbReference type="EMBL" id="GHE52528.1"/>
    </source>
</evidence>
<name>A0A918ZJ27_9ACTN</name>
<dbReference type="Proteomes" id="UP000641386">
    <property type="component" value="Unassembled WGS sequence"/>
</dbReference>
<proteinExistence type="predicted"/>
<feature type="transmembrane region" description="Helical" evidence="2">
    <location>
        <begin position="59"/>
        <end position="77"/>
    </location>
</feature>
<accession>A0A918ZJ27</accession>
<dbReference type="EMBL" id="BNBC01000001">
    <property type="protein sequence ID" value="GHE52528.1"/>
    <property type="molecule type" value="Genomic_DNA"/>
</dbReference>
<protein>
    <submittedName>
        <fullName evidence="3">Uncharacterized protein</fullName>
    </submittedName>
</protein>
<reference evidence="3" key="1">
    <citation type="journal article" date="2014" name="Int. J. Syst. Evol. Microbiol.">
        <title>Complete genome sequence of Corynebacterium casei LMG S-19264T (=DSM 44701T), isolated from a smear-ripened cheese.</title>
        <authorList>
            <consortium name="US DOE Joint Genome Institute (JGI-PGF)"/>
            <person name="Walter F."/>
            <person name="Albersmeier A."/>
            <person name="Kalinowski J."/>
            <person name="Ruckert C."/>
        </authorList>
    </citation>
    <scope>NUCLEOTIDE SEQUENCE</scope>
    <source>
        <strain evidence="3">JCM 3302</strain>
    </source>
</reference>
<keyword evidence="2" id="KW-0812">Transmembrane</keyword>
<feature type="region of interest" description="Disordered" evidence="1">
    <location>
        <begin position="1"/>
        <end position="55"/>
    </location>
</feature>
<feature type="compositionally biased region" description="Basic and acidic residues" evidence="1">
    <location>
        <begin position="26"/>
        <end position="35"/>
    </location>
</feature>
<reference evidence="3" key="2">
    <citation type="submission" date="2020-09" db="EMBL/GenBank/DDBJ databases">
        <authorList>
            <person name="Sun Q."/>
            <person name="Ohkuma M."/>
        </authorList>
    </citation>
    <scope>NUCLEOTIDE SEQUENCE</scope>
    <source>
        <strain evidence="3">JCM 3302</strain>
    </source>
</reference>
<sequence>MAGSAQGYPGVTPVKERDQGMAGDGDFYKHDRPETPDLEEDRPRGGGPEEPQGRGNWPVWWIVLAILVAFILFVVIFG</sequence>
<organism evidence="3 4">
    <name type="scientific">Streptomyces spiralis</name>
    <dbReference type="NCBI Taxonomy" id="66376"/>
    <lineage>
        <taxon>Bacteria</taxon>
        <taxon>Bacillati</taxon>
        <taxon>Actinomycetota</taxon>
        <taxon>Actinomycetes</taxon>
        <taxon>Kitasatosporales</taxon>
        <taxon>Streptomycetaceae</taxon>
        <taxon>Streptomyces</taxon>
    </lineage>
</organism>
<comment type="caution">
    <text evidence="3">The sequence shown here is derived from an EMBL/GenBank/DDBJ whole genome shotgun (WGS) entry which is preliminary data.</text>
</comment>
<keyword evidence="2" id="KW-1133">Transmembrane helix</keyword>
<evidence type="ECO:0000256" key="1">
    <source>
        <dbReference type="SAM" id="MobiDB-lite"/>
    </source>
</evidence>
<dbReference type="AlphaFoldDB" id="A0A918ZJ27"/>